<evidence type="ECO:0000313" key="4">
    <source>
        <dbReference type="Proteomes" id="UP000007800"/>
    </source>
</evidence>
<dbReference type="OMA" id="WPEDICI"/>
<sequence length="366" mass="39814">MGPKHALLECEDDDPLVDQLAVEAWAFARPSYQLAVTGPALFTKSSEVSAWVVESPQKLAIQNGRLLVTDLIHDRILSVSVEHPYTDTIVYATVSKPLGLCYDEDGGGVFCTLMDEDNVCLLDPGDVEPYAVVGPAVDPDSDEHDLTEPRAVQMSNRGTVLWVCDSGNHRLLRVDRRTFTVTSVCEDIGLRWPEDICICAGSSVAVADTDNDRVVVYTPTNGDGEVGSVQEVLGPSSEYGRIKLRGPGAVVSDPLRKVLYVGDSYNGRIVCCPYQEEFYDDGAGTVVAGHEGLSVTKTVEDYPHVKSHNCSDSTTTSPPMLRFGQPFVVAENVGRVSGMVVDEGTGNIYVSDRVNHVVRILRPVYY</sequence>
<evidence type="ECO:0000256" key="1">
    <source>
        <dbReference type="ARBA" id="ARBA00022737"/>
    </source>
</evidence>
<dbReference type="PROSITE" id="PS51125">
    <property type="entry name" value="NHL"/>
    <property type="match status" value="1"/>
</dbReference>
<dbReference type="SUPFAM" id="SSF101898">
    <property type="entry name" value="NHL repeat"/>
    <property type="match status" value="1"/>
</dbReference>
<proteinExistence type="predicted"/>
<dbReference type="InParanoid" id="C5L681"/>
<dbReference type="EMBL" id="GG679756">
    <property type="protein sequence ID" value="EER07708.1"/>
    <property type="molecule type" value="Genomic_DNA"/>
</dbReference>
<organism evidence="4">
    <name type="scientific">Perkinsus marinus (strain ATCC 50983 / TXsc)</name>
    <dbReference type="NCBI Taxonomy" id="423536"/>
    <lineage>
        <taxon>Eukaryota</taxon>
        <taxon>Sar</taxon>
        <taxon>Alveolata</taxon>
        <taxon>Perkinsozoa</taxon>
        <taxon>Perkinsea</taxon>
        <taxon>Perkinsida</taxon>
        <taxon>Perkinsidae</taxon>
        <taxon>Perkinsus</taxon>
    </lineage>
</organism>
<dbReference type="GeneID" id="9042428"/>
<dbReference type="Gene3D" id="2.120.10.30">
    <property type="entry name" value="TolB, C-terminal domain"/>
    <property type="match status" value="1"/>
</dbReference>
<dbReference type="PANTHER" id="PTHR46388">
    <property type="entry name" value="NHL REPEAT-CONTAINING PROTEIN 2"/>
    <property type="match status" value="1"/>
</dbReference>
<dbReference type="OrthoDB" id="273823at2759"/>
<gene>
    <name evidence="3" type="ORF">Pmar_PMAR028997</name>
</gene>
<reference evidence="3 4" key="1">
    <citation type="submission" date="2008-07" db="EMBL/GenBank/DDBJ databases">
        <authorList>
            <person name="El-Sayed N."/>
            <person name="Caler E."/>
            <person name="Inman J."/>
            <person name="Amedeo P."/>
            <person name="Hass B."/>
            <person name="Wortman J."/>
        </authorList>
    </citation>
    <scope>NUCLEOTIDE SEQUENCE [LARGE SCALE GENOMIC DNA]</scope>
    <source>
        <strain evidence="4">ATCC 50983 / TXsc</strain>
    </source>
</reference>
<dbReference type="Proteomes" id="UP000007800">
    <property type="component" value="Unassembled WGS sequence"/>
</dbReference>
<evidence type="ECO:0000313" key="3">
    <source>
        <dbReference type="EMBL" id="EER07708.1"/>
    </source>
</evidence>
<evidence type="ECO:0000256" key="2">
    <source>
        <dbReference type="PROSITE-ProRule" id="PRU00504"/>
    </source>
</evidence>
<feature type="repeat" description="NHL" evidence="2">
    <location>
        <begin position="185"/>
        <end position="220"/>
    </location>
</feature>
<protein>
    <recommendedName>
        <fullName evidence="5">NHL repeat-containing protein</fullName>
    </recommendedName>
</protein>
<evidence type="ECO:0008006" key="5">
    <source>
        <dbReference type="Google" id="ProtNLM"/>
    </source>
</evidence>
<dbReference type="AlphaFoldDB" id="C5L681"/>
<dbReference type="InterPro" id="IPR011042">
    <property type="entry name" value="6-blade_b-propeller_TolB-like"/>
</dbReference>
<dbReference type="RefSeq" id="XP_002775892.1">
    <property type="nucleotide sequence ID" value="XM_002775846.1"/>
</dbReference>
<keyword evidence="1" id="KW-0677">Repeat</keyword>
<name>C5L681_PERM5</name>
<keyword evidence="4" id="KW-1185">Reference proteome</keyword>
<dbReference type="InterPro" id="IPR001258">
    <property type="entry name" value="NHL_repeat"/>
</dbReference>
<dbReference type="PANTHER" id="PTHR46388:SF2">
    <property type="entry name" value="NHL REPEAT-CONTAINING PROTEIN 2"/>
    <property type="match status" value="1"/>
</dbReference>
<accession>C5L681</accession>